<dbReference type="Pfam" id="PF08240">
    <property type="entry name" value="ADH_N"/>
    <property type="match status" value="1"/>
</dbReference>
<dbReference type="InterPro" id="IPR013149">
    <property type="entry name" value="ADH-like_C"/>
</dbReference>
<dbReference type="Pfam" id="PF00107">
    <property type="entry name" value="ADH_zinc_N"/>
    <property type="match status" value="1"/>
</dbReference>
<keyword evidence="2" id="KW-0560">Oxidoreductase</keyword>
<dbReference type="GO" id="GO:0070402">
    <property type="term" value="F:NADPH binding"/>
    <property type="evidence" value="ECO:0007669"/>
    <property type="project" value="TreeGrafter"/>
</dbReference>
<keyword evidence="5" id="KW-1185">Reference proteome</keyword>
<dbReference type="Proteomes" id="UP000605992">
    <property type="component" value="Unassembled WGS sequence"/>
</dbReference>
<dbReference type="InterPro" id="IPR047618">
    <property type="entry name" value="QOR-like"/>
</dbReference>
<dbReference type="CDD" id="cd05286">
    <property type="entry name" value="QOR2"/>
    <property type="match status" value="1"/>
</dbReference>
<comment type="caution">
    <text evidence="4">The sequence shown here is derived from an EMBL/GenBank/DDBJ whole genome shotgun (WGS) entry which is preliminary data.</text>
</comment>
<dbReference type="InterPro" id="IPR013154">
    <property type="entry name" value="ADH-like_N"/>
</dbReference>
<dbReference type="SUPFAM" id="SSF51735">
    <property type="entry name" value="NAD(P)-binding Rossmann-fold domains"/>
    <property type="match status" value="1"/>
</dbReference>
<gene>
    <name evidence="4" type="primary">qor_6</name>
    <name evidence="4" type="ORF">Pth03_76760</name>
</gene>
<evidence type="ECO:0000256" key="1">
    <source>
        <dbReference type="ARBA" id="ARBA00022857"/>
    </source>
</evidence>
<dbReference type="EMBL" id="BOOR01000082">
    <property type="protein sequence ID" value="GII59287.1"/>
    <property type="molecule type" value="Genomic_DNA"/>
</dbReference>
<dbReference type="GO" id="GO:0005829">
    <property type="term" value="C:cytosol"/>
    <property type="evidence" value="ECO:0007669"/>
    <property type="project" value="TreeGrafter"/>
</dbReference>
<dbReference type="InterPro" id="IPR036291">
    <property type="entry name" value="NAD(P)-bd_dom_sf"/>
</dbReference>
<dbReference type="Gene3D" id="3.90.180.10">
    <property type="entry name" value="Medium-chain alcohol dehydrogenases, catalytic domain"/>
    <property type="match status" value="1"/>
</dbReference>
<dbReference type="AlphaFoldDB" id="A0A8J3Y1R6"/>
<accession>A0A8J3Y1R6</accession>
<dbReference type="SUPFAM" id="SSF50129">
    <property type="entry name" value="GroES-like"/>
    <property type="match status" value="1"/>
</dbReference>
<evidence type="ECO:0000256" key="2">
    <source>
        <dbReference type="ARBA" id="ARBA00023002"/>
    </source>
</evidence>
<dbReference type="RefSeq" id="WP_203949348.1">
    <property type="nucleotide sequence ID" value="NZ_BOOR01000082.1"/>
</dbReference>
<dbReference type="InterPro" id="IPR011032">
    <property type="entry name" value="GroES-like_sf"/>
</dbReference>
<dbReference type="PANTHER" id="PTHR48106">
    <property type="entry name" value="QUINONE OXIDOREDUCTASE PIG3-RELATED"/>
    <property type="match status" value="1"/>
</dbReference>
<organism evidence="4 5">
    <name type="scientific">Planotetraspora thailandica</name>
    <dbReference type="NCBI Taxonomy" id="487172"/>
    <lineage>
        <taxon>Bacteria</taxon>
        <taxon>Bacillati</taxon>
        <taxon>Actinomycetota</taxon>
        <taxon>Actinomycetes</taxon>
        <taxon>Streptosporangiales</taxon>
        <taxon>Streptosporangiaceae</taxon>
        <taxon>Planotetraspora</taxon>
    </lineage>
</organism>
<proteinExistence type="predicted"/>
<dbReference type="Gene3D" id="3.40.50.720">
    <property type="entry name" value="NAD(P)-binding Rossmann-like Domain"/>
    <property type="match status" value="1"/>
</dbReference>
<reference evidence="4" key="1">
    <citation type="submission" date="2021-01" db="EMBL/GenBank/DDBJ databases">
        <title>Whole genome shotgun sequence of Planotetraspora thailandica NBRC 104271.</title>
        <authorList>
            <person name="Komaki H."/>
            <person name="Tamura T."/>
        </authorList>
    </citation>
    <scope>NUCLEOTIDE SEQUENCE</scope>
    <source>
        <strain evidence="4">NBRC 104271</strain>
    </source>
</reference>
<protein>
    <submittedName>
        <fullName evidence="4">Quinone oxidoreductase</fullName>
    </submittedName>
</protein>
<dbReference type="GO" id="GO:0003960">
    <property type="term" value="F:quinone reductase (NADPH) activity"/>
    <property type="evidence" value="ECO:0007669"/>
    <property type="project" value="InterPro"/>
</dbReference>
<dbReference type="GO" id="GO:0035925">
    <property type="term" value="F:mRNA 3'-UTR AU-rich region binding"/>
    <property type="evidence" value="ECO:0007669"/>
    <property type="project" value="TreeGrafter"/>
</dbReference>
<evidence type="ECO:0000259" key="3">
    <source>
        <dbReference type="SMART" id="SM00829"/>
    </source>
</evidence>
<dbReference type="InterPro" id="IPR020843">
    <property type="entry name" value="ER"/>
</dbReference>
<feature type="domain" description="Enoyl reductase (ER)" evidence="3">
    <location>
        <begin position="11"/>
        <end position="321"/>
    </location>
</feature>
<dbReference type="SMART" id="SM00829">
    <property type="entry name" value="PKS_ER"/>
    <property type="match status" value="1"/>
</dbReference>
<name>A0A8J3Y1R6_9ACTN</name>
<evidence type="ECO:0000313" key="5">
    <source>
        <dbReference type="Proteomes" id="UP000605992"/>
    </source>
</evidence>
<sequence>MSLVIHQYAYGDPGTFTAEQENVGEPGPGEVRLRQRAVGVNYIDLAFRAGAIGGNDFPVTIGLEAAGDVEAVGPGVTAFKVEDRVTYTSVPGANAEKRLIPASSILHLAEGVTYEQAAAITAKGLTAGALVTKGYPVGAGDVVLIHAAAGGVGSLLVRLAKARGAVVIGTVGSAAKVAAAAANGADHVYALDSGEDIVAEIERITSGKGVNAVFDGVGRDTVDLSLHVVAESGAVLLFGASSGQPAPDRELISAKRVALSRPSLDALVPDQKERQSLADELFELVAGGELADLAITVYPLEDIARAHRDLESRRSTGSLVLTVQPG</sequence>
<dbReference type="PANTHER" id="PTHR48106:SF13">
    <property type="entry name" value="QUINONE OXIDOREDUCTASE-RELATED"/>
    <property type="match status" value="1"/>
</dbReference>
<evidence type="ECO:0000313" key="4">
    <source>
        <dbReference type="EMBL" id="GII59287.1"/>
    </source>
</evidence>
<keyword evidence="1" id="KW-0521">NADP</keyword>